<feature type="transmembrane region" description="Helical" evidence="7">
    <location>
        <begin position="115"/>
        <end position="134"/>
    </location>
</feature>
<feature type="transmembrane region" description="Helical" evidence="7">
    <location>
        <begin position="187"/>
        <end position="205"/>
    </location>
</feature>
<feature type="transmembrane region" description="Helical" evidence="7">
    <location>
        <begin position="14"/>
        <end position="33"/>
    </location>
</feature>
<dbReference type="PANTHER" id="PTHR33508:SF1">
    <property type="entry name" value="UPF0056 MEMBRANE PROTEIN YHCE"/>
    <property type="match status" value="1"/>
</dbReference>
<evidence type="ECO:0000256" key="4">
    <source>
        <dbReference type="ARBA" id="ARBA00022692"/>
    </source>
</evidence>
<gene>
    <name evidence="8" type="ORF">METZ01_LOCUS221343</name>
</gene>
<evidence type="ECO:0000256" key="3">
    <source>
        <dbReference type="ARBA" id="ARBA00022475"/>
    </source>
</evidence>
<dbReference type="InterPro" id="IPR002771">
    <property type="entry name" value="Multi_antbiot-R_MarC"/>
</dbReference>
<dbReference type="GO" id="GO:0005886">
    <property type="term" value="C:plasma membrane"/>
    <property type="evidence" value="ECO:0007669"/>
    <property type="project" value="UniProtKB-SubCell"/>
</dbReference>
<comment type="subcellular location">
    <subcellularLocation>
        <location evidence="1">Cell membrane</location>
        <topology evidence="1">Multi-pass membrane protein</topology>
    </subcellularLocation>
</comment>
<accession>A0A382G0U0</accession>
<dbReference type="EMBL" id="UINC01052771">
    <property type="protein sequence ID" value="SVB68489.1"/>
    <property type="molecule type" value="Genomic_DNA"/>
</dbReference>
<organism evidence="8">
    <name type="scientific">marine metagenome</name>
    <dbReference type="NCBI Taxonomy" id="408172"/>
    <lineage>
        <taxon>unclassified sequences</taxon>
        <taxon>metagenomes</taxon>
        <taxon>ecological metagenomes</taxon>
    </lineage>
</organism>
<protein>
    <submittedName>
        <fullName evidence="8">Uncharacterized protein</fullName>
    </submittedName>
</protein>
<keyword evidence="6 7" id="KW-0472">Membrane</keyword>
<feature type="transmembrane region" description="Helical" evidence="7">
    <location>
        <begin position="75"/>
        <end position="95"/>
    </location>
</feature>
<feature type="transmembrane region" description="Helical" evidence="7">
    <location>
        <begin position="45"/>
        <end position="69"/>
    </location>
</feature>
<proteinExistence type="inferred from homology"/>
<dbReference type="PANTHER" id="PTHR33508">
    <property type="entry name" value="UPF0056 MEMBRANE PROTEIN YHCE"/>
    <property type="match status" value="1"/>
</dbReference>
<reference evidence="8" key="1">
    <citation type="submission" date="2018-05" db="EMBL/GenBank/DDBJ databases">
        <authorList>
            <person name="Lanie J.A."/>
            <person name="Ng W.-L."/>
            <person name="Kazmierczak K.M."/>
            <person name="Andrzejewski T.M."/>
            <person name="Davidsen T.M."/>
            <person name="Wayne K.J."/>
            <person name="Tettelin H."/>
            <person name="Glass J.I."/>
            <person name="Rusch D."/>
            <person name="Podicherti R."/>
            <person name="Tsui H.-C.T."/>
            <person name="Winkler M.E."/>
        </authorList>
    </citation>
    <scope>NUCLEOTIDE SEQUENCE</scope>
</reference>
<dbReference type="NCBIfam" id="TIGR00427">
    <property type="entry name" value="NAAT family transporter"/>
    <property type="match status" value="1"/>
</dbReference>
<evidence type="ECO:0000256" key="1">
    <source>
        <dbReference type="ARBA" id="ARBA00004651"/>
    </source>
</evidence>
<keyword evidence="4 7" id="KW-0812">Transmembrane</keyword>
<sequence>MIDNIDTLELIKTFIILLAIIDPIGNIPVVMVLTENKSDDEYKAITSKTCCAVVILLSASFLFGRYFLVFFGIKMAAFELVGGIFLLYVAFTMLVNSKKSLLYSDDAEEKEDIALMPMTFPLLVGPAAMSSVIIQSHDITNWQVKLIFMAEFILIGILVGVTLRLAKIILDKLGKTGIKFITQTMGLLLGSLAIGVTADALKLLFPGLS</sequence>
<dbReference type="AlphaFoldDB" id="A0A382G0U0"/>
<evidence type="ECO:0000256" key="5">
    <source>
        <dbReference type="ARBA" id="ARBA00022989"/>
    </source>
</evidence>
<name>A0A382G0U0_9ZZZZ</name>
<dbReference type="Pfam" id="PF01914">
    <property type="entry name" value="MarC"/>
    <property type="match status" value="1"/>
</dbReference>
<evidence type="ECO:0000313" key="8">
    <source>
        <dbReference type="EMBL" id="SVB68489.1"/>
    </source>
</evidence>
<keyword evidence="5 7" id="KW-1133">Transmembrane helix</keyword>
<evidence type="ECO:0000256" key="2">
    <source>
        <dbReference type="ARBA" id="ARBA00009784"/>
    </source>
</evidence>
<evidence type="ECO:0000256" key="7">
    <source>
        <dbReference type="SAM" id="Phobius"/>
    </source>
</evidence>
<feature type="transmembrane region" description="Helical" evidence="7">
    <location>
        <begin position="146"/>
        <end position="166"/>
    </location>
</feature>
<comment type="similarity">
    <text evidence="2">Belongs to the UPF0056 (MarC) family.</text>
</comment>
<keyword evidence="3" id="KW-1003">Cell membrane</keyword>
<evidence type="ECO:0000256" key="6">
    <source>
        <dbReference type="ARBA" id="ARBA00023136"/>
    </source>
</evidence>